<feature type="region of interest" description="Disordered" evidence="9">
    <location>
        <begin position="1"/>
        <end position="20"/>
    </location>
</feature>
<comment type="function">
    <text evidence="6">Component of the mitochondrial ribosome (mitoribosome), a dedicated translation machinery responsible for the synthesis of mitochondrial genome-encoded proteins, including at least some of the essential transmembrane subunits of the mitochondrial respiratory chain. The mitoribosomes are attached to the mitochondrial inner membrane and translation products are cotranslationally integrated into the membrane.</text>
</comment>
<evidence type="ECO:0000256" key="1">
    <source>
        <dbReference type="ARBA" id="ARBA00004173"/>
    </source>
</evidence>
<dbReference type="FunFam" id="3.30.1550.10:FF:000004">
    <property type="entry name" value="Mitochondrial 54S ribosomal protein YmL19"/>
    <property type="match status" value="1"/>
</dbReference>
<dbReference type="GO" id="GO:0006412">
    <property type="term" value="P:translation"/>
    <property type="evidence" value="ECO:0007669"/>
    <property type="project" value="InterPro"/>
</dbReference>
<dbReference type="InterPro" id="IPR036769">
    <property type="entry name" value="Ribosomal_uL11_C_sf"/>
</dbReference>
<gene>
    <name evidence="12" type="ORF">AnigIFM63604_001178</name>
</gene>
<dbReference type="NCBIfam" id="TIGR01632">
    <property type="entry name" value="L11_bact"/>
    <property type="match status" value="1"/>
</dbReference>
<keyword evidence="3 8" id="KW-0689">Ribosomal protein</keyword>
<dbReference type="InterPro" id="IPR036796">
    <property type="entry name" value="Ribosomal_uL11_N_sf"/>
</dbReference>
<dbReference type="GO" id="GO:0005762">
    <property type="term" value="C:mitochondrial large ribosomal subunit"/>
    <property type="evidence" value="ECO:0007669"/>
    <property type="project" value="TreeGrafter"/>
</dbReference>
<dbReference type="SUPFAM" id="SSF46906">
    <property type="entry name" value="Ribosomal protein L11, C-terminal domain"/>
    <property type="match status" value="1"/>
</dbReference>
<reference evidence="12" key="1">
    <citation type="submission" date="2022-07" db="EMBL/GenBank/DDBJ databases">
        <title>Taxonomy of Aspergillus series Nigri: significant species reduction supported by multi-species coalescent approaches.</title>
        <authorList>
            <person name="Bian C."/>
            <person name="Kusuya Y."/>
            <person name="Sklenar F."/>
            <person name="D'hooge E."/>
            <person name="Yaguchi T."/>
            <person name="Takahashi H."/>
            <person name="Hubka V."/>
        </authorList>
    </citation>
    <scope>NUCLEOTIDE SEQUENCE</scope>
    <source>
        <strain evidence="12">IFM 63604</strain>
    </source>
</reference>
<dbReference type="Gene3D" id="1.10.10.250">
    <property type="entry name" value="Ribosomal protein L11, C-terminal domain"/>
    <property type="match status" value="1"/>
</dbReference>
<evidence type="ECO:0000256" key="7">
    <source>
        <dbReference type="ARBA" id="ARBA00040104"/>
    </source>
</evidence>
<evidence type="ECO:0000256" key="5">
    <source>
        <dbReference type="ARBA" id="ARBA00023274"/>
    </source>
</evidence>
<evidence type="ECO:0000313" key="13">
    <source>
        <dbReference type="Proteomes" id="UP001144191"/>
    </source>
</evidence>
<comment type="subcellular location">
    <subcellularLocation>
        <location evidence="1">Mitochondrion</location>
    </subcellularLocation>
</comment>
<dbReference type="GO" id="GO:0003735">
    <property type="term" value="F:structural constituent of ribosome"/>
    <property type="evidence" value="ECO:0007669"/>
    <property type="project" value="InterPro"/>
</dbReference>
<dbReference type="FunFam" id="1.10.10.250:FF:000005">
    <property type="entry name" value="Mitochondrial 54S ribosomal protein YmL19"/>
    <property type="match status" value="1"/>
</dbReference>
<proteinExistence type="inferred from homology"/>
<dbReference type="GO" id="GO:0070180">
    <property type="term" value="F:large ribosomal subunit rRNA binding"/>
    <property type="evidence" value="ECO:0007669"/>
    <property type="project" value="TreeGrafter"/>
</dbReference>
<dbReference type="CDD" id="cd00349">
    <property type="entry name" value="Ribosomal_L11"/>
    <property type="match status" value="1"/>
</dbReference>
<organism evidence="12 13">
    <name type="scientific">Aspergillus niger</name>
    <dbReference type="NCBI Taxonomy" id="5061"/>
    <lineage>
        <taxon>Eukaryota</taxon>
        <taxon>Fungi</taxon>
        <taxon>Dikarya</taxon>
        <taxon>Ascomycota</taxon>
        <taxon>Pezizomycotina</taxon>
        <taxon>Eurotiomycetes</taxon>
        <taxon>Eurotiomycetidae</taxon>
        <taxon>Eurotiales</taxon>
        <taxon>Aspergillaceae</taxon>
        <taxon>Aspergillus</taxon>
        <taxon>Aspergillus subgen. Circumdati</taxon>
    </lineage>
</organism>
<evidence type="ECO:0000259" key="11">
    <source>
        <dbReference type="Pfam" id="PF03946"/>
    </source>
</evidence>
<dbReference type="InterPro" id="IPR000911">
    <property type="entry name" value="Ribosomal_uL11"/>
</dbReference>
<evidence type="ECO:0000259" key="10">
    <source>
        <dbReference type="Pfam" id="PF00298"/>
    </source>
</evidence>
<evidence type="ECO:0000256" key="3">
    <source>
        <dbReference type="ARBA" id="ARBA00022980"/>
    </source>
</evidence>
<comment type="similarity">
    <text evidence="2 8">Belongs to the universal ribosomal protein uL11 family.</text>
</comment>
<evidence type="ECO:0000256" key="2">
    <source>
        <dbReference type="ARBA" id="ARBA00010537"/>
    </source>
</evidence>
<comment type="caution">
    <text evidence="12">The sequence shown here is derived from an EMBL/GenBank/DDBJ whole genome shotgun (WGS) entry which is preliminary data.</text>
</comment>
<evidence type="ECO:0000256" key="6">
    <source>
        <dbReference type="ARBA" id="ARBA00037226"/>
    </source>
</evidence>
<dbReference type="Gene3D" id="3.30.1550.10">
    <property type="entry name" value="Ribosomal protein L11/L12, N-terminal domain"/>
    <property type="match status" value="1"/>
</dbReference>
<dbReference type="PANTHER" id="PTHR11661">
    <property type="entry name" value="60S RIBOSOMAL PROTEIN L12"/>
    <property type="match status" value="1"/>
</dbReference>
<dbReference type="InterPro" id="IPR020783">
    <property type="entry name" value="Ribosomal_uL11_C"/>
</dbReference>
<keyword evidence="5 8" id="KW-0687">Ribonucleoprotein</keyword>
<dbReference type="InterPro" id="IPR006519">
    <property type="entry name" value="Ribosomal_uL11_bac-typ"/>
</dbReference>
<feature type="domain" description="Large ribosomal subunit protein uL11 N-terminal" evidence="11">
    <location>
        <begin position="77"/>
        <end position="135"/>
    </location>
</feature>
<evidence type="ECO:0000313" key="12">
    <source>
        <dbReference type="EMBL" id="GLA54869.1"/>
    </source>
</evidence>
<keyword evidence="4" id="KW-0496">Mitochondrion</keyword>
<dbReference type="AlphaFoldDB" id="A0A9W6AB18"/>
<accession>A0A9W6AB18</accession>
<dbReference type="HAMAP" id="MF_00736">
    <property type="entry name" value="Ribosomal_uL11"/>
    <property type="match status" value="1"/>
</dbReference>
<evidence type="ECO:0000256" key="4">
    <source>
        <dbReference type="ARBA" id="ARBA00023128"/>
    </source>
</evidence>
<evidence type="ECO:0000256" key="8">
    <source>
        <dbReference type="RuleBase" id="RU003978"/>
    </source>
</evidence>
<dbReference type="SUPFAM" id="SSF54747">
    <property type="entry name" value="Ribosomal L11/L12e N-terminal domain"/>
    <property type="match status" value="1"/>
</dbReference>
<dbReference type="OrthoDB" id="1091498at2759"/>
<dbReference type="EMBL" id="BRPB01000113">
    <property type="protein sequence ID" value="GLA54869.1"/>
    <property type="molecule type" value="Genomic_DNA"/>
</dbReference>
<dbReference type="Pfam" id="PF03946">
    <property type="entry name" value="Ribosomal_L11_N"/>
    <property type="match status" value="1"/>
</dbReference>
<sequence>MESNADPAAPSRIQNPKKTWPQKTLADCRIDCCQLLSRDPQPLPHLSFKSPLLRFSPNVSSTITIMAKKALAKDQIVKLIVGAGQASPSPPVGPALGSKGVKSMDFCKEFNARTAHINTGVPIPARVTVRPDRSFTFDLRTPTTTYLLLQAANVEPRKNRIRGAQNPGHEFIGKISLKHVYEIAKIKHSETRLSGLSLQGLCKSVIAQAKSVGIQVVP</sequence>
<dbReference type="Proteomes" id="UP001144191">
    <property type="component" value="Unassembled WGS sequence"/>
</dbReference>
<dbReference type="InterPro" id="IPR020784">
    <property type="entry name" value="Ribosomal_uL11_N"/>
</dbReference>
<evidence type="ECO:0000256" key="9">
    <source>
        <dbReference type="SAM" id="MobiDB-lite"/>
    </source>
</evidence>
<protein>
    <recommendedName>
        <fullName evidence="7">Large ribosomal subunit protein uL11m</fullName>
    </recommendedName>
</protein>
<feature type="domain" description="Large ribosomal subunit protein uL11 C-terminal" evidence="10">
    <location>
        <begin position="140"/>
        <end position="216"/>
    </location>
</feature>
<name>A0A9W6AB18_ASPNG</name>
<dbReference type="PANTHER" id="PTHR11661:SF1">
    <property type="entry name" value="LARGE RIBOSOMAL SUBUNIT PROTEIN UL11M"/>
    <property type="match status" value="1"/>
</dbReference>
<dbReference type="Pfam" id="PF00298">
    <property type="entry name" value="Ribosomal_L11"/>
    <property type="match status" value="1"/>
</dbReference>
<dbReference type="SMART" id="SM00649">
    <property type="entry name" value="RL11"/>
    <property type="match status" value="1"/>
</dbReference>